<protein>
    <submittedName>
        <fullName evidence="2">Acriflavin resistance protein</fullName>
    </submittedName>
</protein>
<name>A0A183CQV0_GLOPA</name>
<sequence>MDNTIAVTVTVLPVQLQLEEMGNLVPGMTNFVPEIANPEAKTVKIEIRINLVAHMPNSTLEIDNLADQSGKAESDR</sequence>
<proteinExistence type="predicted"/>
<reference evidence="2" key="3">
    <citation type="submission" date="2016-06" db="UniProtKB">
        <authorList>
            <consortium name="WormBaseParasite"/>
        </authorList>
    </citation>
    <scope>IDENTIFICATION</scope>
</reference>
<evidence type="ECO:0000313" key="2">
    <source>
        <dbReference type="WBParaSite" id="GPLIN_001525800"/>
    </source>
</evidence>
<dbReference type="AlphaFoldDB" id="A0A183CQV0"/>
<dbReference type="Proteomes" id="UP000050741">
    <property type="component" value="Unassembled WGS sequence"/>
</dbReference>
<reference evidence="1" key="2">
    <citation type="submission" date="2014-05" db="EMBL/GenBank/DDBJ databases">
        <title>The genome and life-stage specific transcriptomes of Globodera pallida elucidate key aspects of plant parasitism by a cyst nematode.</title>
        <authorList>
            <person name="Cotton J.A."/>
            <person name="Lilley C.J."/>
            <person name="Jones L.M."/>
            <person name="Kikuchi T."/>
            <person name="Reid A.J."/>
            <person name="Thorpe P."/>
            <person name="Tsai I.J."/>
            <person name="Beasley H."/>
            <person name="Blok V."/>
            <person name="Cock P.J.A."/>
            <person name="Van den Akker S.E."/>
            <person name="Holroyd N."/>
            <person name="Hunt M."/>
            <person name="Mantelin S."/>
            <person name="Naghra H."/>
            <person name="Pain A."/>
            <person name="Palomares-Rius J.E."/>
            <person name="Zarowiecki M."/>
            <person name="Berriman M."/>
            <person name="Jones J.T."/>
            <person name="Urwin P.E."/>
        </authorList>
    </citation>
    <scope>NUCLEOTIDE SEQUENCE [LARGE SCALE GENOMIC DNA]</scope>
    <source>
        <strain evidence="1">Lindley</strain>
    </source>
</reference>
<dbReference type="WBParaSite" id="GPLIN_001525800">
    <property type="protein sequence ID" value="GPLIN_001525800"/>
    <property type="gene ID" value="GPLIN_001525800"/>
</dbReference>
<reference evidence="1" key="1">
    <citation type="submission" date="2013-12" db="EMBL/GenBank/DDBJ databases">
        <authorList>
            <person name="Aslett M."/>
        </authorList>
    </citation>
    <scope>NUCLEOTIDE SEQUENCE [LARGE SCALE GENOMIC DNA]</scope>
    <source>
        <strain evidence="1">Lindley</strain>
    </source>
</reference>
<keyword evidence="1" id="KW-1185">Reference proteome</keyword>
<accession>A0A183CQV0</accession>
<evidence type="ECO:0000313" key="1">
    <source>
        <dbReference type="Proteomes" id="UP000050741"/>
    </source>
</evidence>
<organism evidence="1 2">
    <name type="scientific">Globodera pallida</name>
    <name type="common">Potato cyst nematode worm</name>
    <name type="synonym">Heterodera pallida</name>
    <dbReference type="NCBI Taxonomy" id="36090"/>
    <lineage>
        <taxon>Eukaryota</taxon>
        <taxon>Metazoa</taxon>
        <taxon>Ecdysozoa</taxon>
        <taxon>Nematoda</taxon>
        <taxon>Chromadorea</taxon>
        <taxon>Rhabditida</taxon>
        <taxon>Tylenchina</taxon>
        <taxon>Tylenchomorpha</taxon>
        <taxon>Tylenchoidea</taxon>
        <taxon>Heteroderidae</taxon>
        <taxon>Heteroderinae</taxon>
        <taxon>Globodera</taxon>
    </lineage>
</organism>